<dbReference type="Gene3D" id="1.25.40.10">
    <property type="entry name" value="Tetratricopeptide repeat domain"/>
    <property type="match status" value="2"/>
</dbReference>
<evidence type="ECO:0000256" key="1">
    <source>
        <dbReference type="PROSITE-ProRule" id="PRU00339"/>
    </source>
</evidence>
<gene>
    <name evidence="2" type="ORF">E6H01_12040</name>
</gene>
<feature type="repeat" description="TPR" evidence="1">
    <location>
        <begin position="108"/>
        <end position="141"/>
    </location>
</feature>
<dbReference type="AlphaFoldDB" id="A0A537KSM3"/>
<keyword evidence="1" id="KW-0802">TPR repeat</keyword>
<feature type="repeat" description="TPR" evidence="1">
    <location>
        <begin position="40"/>
        <end position="73"/>
    </location>
</feature>
<feature type="repeat" description="TPR" evidence="1">
    <location>
        <begin position="6"/>
        <end position="39"/>
    </location>
</feature>
<dbReference type="Pfam" id="PF13432">
    <property type="entry name" value="TPR_16"/>
    <property type="match status" value="1"/>
</dbReference>
<organism evidence="2 3">
    <name type="scientific">Candidatus Segetimicrobium genomatis</name>
    <dbReference type="NCBI Taxonomy" id="2569760"/>
    <lineage>
        <taxon>Bacteria</taxon>
        <taxon>Bacillati</taxon>
        <taxon>Candidatus Sysuimicrobiota</taxon>
        <taxon>Candidatus Sysuimicrobiia</taxon>
        <taxon>Candidatus Sysuimicrobiales</taxon>
        <taxon>Candidatus Segetimicrobiaceae</taxon>
        <taxon>Candidatus Segetimicrobium</taxon>
    </lineage>
</organism>
<evidence type="ECO:0000313" key="3">
    <source>
        <dbReference type="Proteomes" id="UP000319353"/>
    </source>
</evidence>
<dbReference type="Proteomes" id="UP000319353">
    <property type="component" value="Unassembled WGS sequence"/>
</dbReference>
<comment type="caution">
    <text evidence="2">The sequence shown here is derived from an EMBL/GenBank/DDBJ whole genome shotgun (WGS) entry which is preliminary data.</text>
</comment>
<dbReference type="PANTHER" id="PTHR44998">
    <property type="match status" value="1"/>
</dbReference>
<protein>
    <submittedName>
        <fullName evidence="2">Tetratricopeptide repeat protein</fullName>
    </submittedName>
</protein>
<reference evidence="2 3" key="1">
    <citation type="journal article" date="2019" name="Nat. Microbiol.">
        <title>Mediterranean grassland soil C-N compound turnover is dependent on rainfall and depth, and is mediated by genomically divergent microorganisms.</title>
        <authorList>
            <person name="Diamond S."/>
            <person name="Andeer P.F."/>
            <person name="Li Z."/>
            <person name="Crits-Christoph A."/>
            <person name="Burstein D."/>
            <person name="Anantharaman K."/>
            <person name="Lane K.R."/>
            <person name="Thomas B.C."/>
            <person name="Pan C."/>
            <person name="Northen T.R."/>
            <person name="Banfield J.F."/>
        </authorList>
    </citation>
    <scope>NUCLEOTIDE SEQUENCE [LARGE SCALE GENOMIC DNA]</scope>
    <source>
        <strain evidence="2">NP_4</strain>
    </source>
</reference>
<evidence type="ECO:0000313" key="2">
    <source>
        <dbReference type="EMBL" id="TMI98759.1"/>
    </source>
</evidence>
<feature type="repeat" description="TPR" evidence="1">
    <location>
        <begin position="74"/>
        <end position="107"/>
    </location>
</feature>
<name>A0A537KSM3_9BACT</name>
<sequence length="182" mass="19630">MAEGEARELLEEAERHLQAGEYAAAERAFRQALESDPDSAVARSKLGVALAQQGRLDEAIAEFSKALSLRPTYAPAYSNLGNAYREKGMLPEALVAYERALAVDPDYAIAHQNLGILYKQMGRVGDAVDHFKKATRLSVRRSAGGLSQTRRGCLPTAAALLTVAVALTSLLSLLRQSPRVPP</sequence>
<accession>A0A537KSM3</accession>
<proteinExistence type="predicted"/>
<dbReference type="PANTHER" id="PTHR44998:SF1">
    <property type="entry name" value="UDP-N-ACETYLGLUCOSAMINE--PEPTIDE N-ACETYLGLUCOSAMINYLTRANSFERASE 110 KDA SUBUNIT"/>
    <property type="match status" value="1"/>
</dbReference>
<dbReference type="InterPro" id="IPR011990">
    <property type="entry name" value="TPR-like_helical_dom_sf"/>
</dbReference>
<dbReference type="SMART" id="SM00028">
    <property type="entry name" value="TPR"/>
    <property type="match status" value="4"/>
</dbReference>
<dbReference type="InterPro" id="IPR019734">
    <property type="entry name" value="TPR_rpt"/>
</dbReference>
<dbReference type="Pfam" id="PF13414">
    <property type="entry name" value="TPR_11"/>
    <property type="match status" value="1"/>
</dbReference>
<dbReference type="EMBL" id="VBAL01000156">
    <property type="protein sequence ID" value="TMI98759.1"/>
    <property type="molecule type" value="Genomic_DNA"/>
</dbReference>
<dbReference type="PROSITE" id="PS50005">
    <property type="entry name" value="TPR"/>
    <property type="match status" value="4"/>
</dbReference>
<dbReference type="SUPFAM" id="SSF48452">
    <property type="entry name" value="TPR-like"/>
    <property type="match status" value="1"/>
</dbReference>
<dbReference type="PROSITE" id="PS50293">
    <property type="entry name" value="TPR_REGION"/>
    <property type="match status" value="2"/>
</dbReference>